<protein>
    <submittedName>
        <fullName evidence="1">Uncharacterized protein</fullName>
    </submittedName>
</protein>
<name>A0A9P6C1T8_9AGAR</name>
<proteinExistence type="predicted"/>
<evidence type="ECO:0000313" key="2">
    <source>
        <dbReference type="Proteomes" id="UP000807342"/>
    </source>
</evidence>
<organism evidence="1 2">
    <name type="scientific">Macrolepiota fuliginosa MF-IS2</name>
    <dbReference type="NCBI Taxonomy" id="1400762"/>
    <lineage>
        <taxon>Eukaryota</taxon>
        <taxon>Fungi</taxon>
        <taxon>Dikarya</taxon>
        <taxon>Basidiomycota</taxon>
        <taxon>Agaricomycotina</taxon>
        <taxon>Agaricomycetes</taxon>
        <taxon>Agaricomycetidae</taxon>
        <taxon>Agaricales</taxon>
        <taxon>Agaricineae</taxon>
        <taxon>Agaricaceae</taxon>
        <taxon>Macrolepiota</taxon>
    </lineage>
</organism>
<keyword evidence="2" id="KW-1185">Reference proteome</keyword>
<gene>
    <name evidence="1" type="ORF">P691DRAFT_598965</name>
</gene>
<dbReference type="AlphaFoldDB" id="A0A9P6C1T8"/>
<comment type="caution">
    <text evidence="1">The sequence shown here is derived from an EMBL/GenBank/DDBJ whole genome shotgun (WGS) entry which is preliminary data.</text>
</comment>
<reference evidence="1" key="1">
    <citation type="submission" date="2020-11" db="EMBL/GenBank/DDBJ databases">
        <authorList>
            <consortium name="DOE Joint Genome Institute"/>
            <person name="Ahrendt S."/>
            <person name="Riley R."/>
            <person name="Andreopoulos W."/>
            <person name="Labutti K."/>
            <person name="Pangilinan J."/>
            <person name="Ruiz-Duenas F.J."/>
            <person name="Barrasa J.M."/>
            <person name="Sanchez-Garcia M."/>
            <person name="Camarero S."/>
            <person name="Miyauchi S."/>
            <person name="Serrano A."/>
            <person name="Linde D."/>
            <person name="Babiker R."/>
            <person name="Drula E."/>
            <person name="Ayuso-Fernandez I."/>
            <person name="Pacheco R."/>
            <person name="Padilla G."/>
            <person name="Ferreira P."/>
            <person name="Barriuso J."/>
            <person name="Kellner H."/>
            <person name="Castanera R."/>
            <person name="Alfaro M."/>
            <person name="Ramirez L."/>
            <person name="Pisabarro A.G."/>
            <person name="Kuo A."/>
            <person name="Tritt A."/>
            <person name="Lipzen A."/>
            <person name="He G."/>
            <person name="Yan M."/>
            <person name="Ng V."/>
            <person name="Cullen D."/>
            <person name="Martin F."/>
            <person name="Rosso M.-N."/>
            <person name="Henrissat B."/>
            <person name="Hibbett D."/>
            <person name="Martinez A.T."/>
            <person name="Grigoriev I.V."/>
        </authorList>
    </citation>
    <scope>NUCLEOTIDE SEQUENCE</scope>
    <source>
        <strain evidence="1">MF-IS2</strain>
    </source>
</reference>
<dbReference type="Proteomes" id="UP000807342">
    <property type="component" value="Unassembled WGS sequence"/>
</dbReference>
<dbReference type="EMBL" id="MU151149">
    <property type="protein sequence ID" value="KAF9448821.1"/>
    <property type="molecule type" value="Genomic_DNA"/>
</dbReference>
<sequence>MISKAHKGDELWESHRDCHLPCRSTVIKYGFGMALYLRIFAQQDMCILESSGKDRMFRLHSLASSLENHFSHLYARRPHWSLLDYSPSECQRPRPTIDRKLSRLNADNDSGSMDSVAVPPGRAFPLLHLDGPLGYAPTNHHLMDGSMTQLVTCAPRAPSSSKAA</sequence>
<evidence type="ECO:0000313" key="1">
    <source>
        <dbReference type="EMBL" id="KAF9448821.1"/>
    </source>
</evidence>
<accession>A0A9P6C1T8</accession>